<evidence type="ECO:0000313" key="2">
    <source>
        <dbReference type="Proteomes" id="UP000008311"/>
    </source>
</evidence>
<dbReference type="Proteomes" id="UP000008311">
    <property type="component" value="Unassembled WGS sequence"/>
</dbReference>
<reference evidence="2" key="1">
    <citation type="journal article" date="2010" name="Nat. Biotechnol.">
        <title>Draft genome sequence of the oilseed species Ricinus communis.</title>
        <authorList>
            <person name="Chan A.P."/>
            <person name="Crabtree J."/>
            <person name="Zhao Q."/>
            <person name="Lorenzi H."/>
            <person name="Orvis J."/>
            <person name="Puiu D."/>
            <person name="Melake-Berhan A."/>
            <person name="Jones K.M."/>
            <person name="Redman J."/>
            <person name="Chen G."/>
            <person name="Cahoon E.B."/>
            <person name="Gedil M."/>
            <person name="Stanke M."/>
            <person name="Haas B.J."/>
            <person name="Wortman J.R."/>
            <person name="Fraser-Liggett C.M."/>
            <person name="Ravel J."/>
            <person name="Rabinowicz P.D."/>
        </authorList>
    </citation>
    <scope>NUCLEOTIDE SEQUENCE [LARGE SCALE GENOMIC DNA]</scope>
    <source>
        <strain evidence="2">cv. Hale</strain>
    </source>
</reference>
<gene>
    <name evidence="1" type="ORF">RCOM_1915970</name>
</gene>
<organism evidence="1 2">
    <name type="scientific">Ricinus communis</name>
    <name type="common">Castor bean</name>
    <dbReference type="NCBI Taxonomy" id="3988"/>
    <lineage>
        <taxon>Eukaryota</taxon>
        <taxon>Viridiplantae</taxon>
        <taxon>Streptophyta</taxon>
        <taxon>Embryophyta</taxon>
        <taxon>Tracheophyta</taxon>
        <taxon>Spermatophyta</taxon>
        <taxon>Magnoliopsida</taxon>
        <taxon>eudicotyledons</taxon>
        <taxon>Gunneridae</taxon>
        <taxon>Pentapetalae</taxon>
        <taxon>rosids</taxon>
        <taxon>fabids</taxon>
        <taxon>Malpighiales</taxon>
        <taxon>Euphorbiaceae</taxon>
        <taxon>Acalyphoideae</taxon>
        <taxon>Acalypheae</taxon>
        <taxon>Ricinus</taxon>
    </lineage>
</organism>
<feature type="non-terminal residue" evidence="1">
    <location>
        <position position="53"/>
    </location>
</feature>
<sequence length="53" mass="6126">MAEKGDIGARCARNFKNSPKTFDRTKDPVFRRCRHLGRPHFAGRIVHHHDVGE</sequence>
<dbReference type="AlphaFoldDB" id="B9TE82"/>
<accession>B9TE82</accession>
<name>B9TE82_RICCO</name>
<proteinExistence type="predicted"/>
<protein>
    <submittedName>
        <fullName evidence="1">Uncharacterized protein</fullName>
    </submittedName>
</protein>
<dbReference type="InParanoid" id="B9TE82"/>
<evidence type="ECO:0000313" key="1">
    <source>
        <dbReference type="EMBL" id="EEF25831.1"/>
    </source>
</evidence>
<dbReference type="EMBL" id="EQ978806">
    <property type="protein sequence ID" value="EEF25831.1"/>
    <property type="molecule type" value="Genomic_DNA"/>
</dbReference>
<keyword evidence="2" id="KW-1185">Reference proteome</keyword>